<proteinExistence type="predicted"/>
<dbReference type="RefSeq" id="XP_043163568.1">
    <property type="nucleotide sequence ID" value="XM_043307633.1"/>
</dbReference>
<dbReference type="Proteomes" id="UP000676310">
    <property type="component" value="Unassembled WGS sequence"/>
</dbReference>
<keyword evidence="2" id="KW-1185">Reference proteome</keyword>
<accession>A0A8J2HRA1</accession>
<organism evidence="1 2">
    <name type="scientific">Alternaria atra</name>
    <dbReference type="NCBI Taxonomy" id="119953"/>
    <lineage>
        <taxon>Eukaryota</taxon>
        <taxon>Fungi</taxon>
        <taxon>Dikarya</taxon>
        <taxon>Ascomycota</taxon>
        <taxon>Pezizomycotina</taxon>
        <taxon>Dothideomycetes</taxon>
        <taxon>Pleosporomycetidae</taxon>
        <taxon>Pleosporales</taxon>
        <taxon>Pleosporineae</taxon>
        <taxon>Pleosporaceae</taxon>
        <taxon>Alternaria</taxon>
        <taxon>Alternaria sect. Ulocladioides</taxon>
    </lineage>
</organism>
<reference evidence="1" key="1">
    <citation type="submission" date="2021-05" db="EMBL/GenBank/DDBJ databases">
        <authorList>
            <person name="Stam R."/>
        </authorList>
    </citation>
    <scope>NUCLEOTIDE SEQUENCE</scope>
    <source>
        <strain evidence="1">CS162</strain>
    </source>
</reference>
<dbReference type="CDD" id="cd22893">
    <property type="entry name" value="PlcA-like"/>
    <property type="match status" value="1"/>
</dbReference>
<dbReference type="GeneID" id="67015618"/>
<dbReference type="EMBL" id="CAJRGZ010000006">
    <property type="protein sequence ID" value="CAG5137099.1"/>
    <property type="molecule type" value="Genomic_DNA"/>
</dbReference>
<evidence type="ECO:0000313" key="1">
    <source>
        <dbReference type="EMBL" id="CAG5137099.1"/>
    </source>
</evidence>
<dbReference type="AlphaFoldDB" id="A0A8J2HRA1"/>
<gene>
    <name evidence="1" type="ORF">ALTATR162_LOCUS40</name>
</gene>
<protein>
    <submittedName>
        <fullName evidence="1">Uncharacterized protein</fullName>
    </submittedName>
</protein>
<comment type="caution">
    <text evidence="1">The sequence shown here is derived from an EMBL/GenBank/DDBJ whole genome shotgun (WGS) entry which is preliminary data.</text>
</comment>
<name>A0A8J2HRA1_9PLEO</name>
<dbReference type="OrthoDB" id="4330301at2759"/>
<dbReference type="InterPro" id="IPR049756">
    <property type="entry name" value="PlcA-like_dom"/>
</dbReference>
<evidence type="ECO:0000313" key="2">
    <source>
        <dbReference type="Proteomes" id="UP000676310"/>
    </source>
</evidence>
<sequence length="296" mass="33325">MATTYGMINGLAADFFSTKGPICLGTTFEEQKTRFRQAFADLANPANKKALTQLVDFLADESKQIQAAYDKGDSEVSKTYDRLSSMFDNMKLQVITAIGLTDGLTYINLAKINFDHFSQDARTAYNAGYAVAINEALNKNLERAYAMNAFADHFLEDSFSAGHLRTPRRFLTDHLGAKDGCAKEAYGDKRLFDEVNHKNMLQIREALQASTDEIWAAYYNGDKLELDTYKAWSYAPVLRNVKGKKNAMFYTQDKKLYYRKDITNPNGLEYAETGVLAWVKILAALRIKAARRGKTS</sequence>